<evidence type="ECO:0000313" key="10">
    <source>
        <dbReference type="Proteomes" id="UP000019763"/>
    </source>
</evidence>
<dbReference type="EMBL" id="AFNH02000401">
    <property type="protein sequence ID" value="EZG71576.1"/>
    <property type="molecule type" value="Genomic_DNA"/>
</dbReference>
<dbReference type="FunFam" id="3.30.450.60:FF:000003">
    <property type="entry name" value="Coatomer subunit delta"/>
    <property type="match status" value="1"/>
</dbReference>
<evidence type="ECO:0000256" key="7">
    <source>
        <dbReference type="RuleBase" id="RU366052"/>
    </source>
</evidence>
<evidence type="ECO:0000313" key="9">
    <source>
        <dbReference type="EMBL" id="EZG71576.1"/>
    </source>
</evidence>
<dbReference type="Proteomes" id="UP000019763">
    <property type="component" value="Unassembled WGS sequence"/>
</dbReference>
<keyword evidence="3 6" id="KW-0813">Transport</keyword>
<evidence type="ECO:0000256" key="1">
    <source>
        <dbReference type="ARBA" id="ARBA00010516"/>
    </source>
</evidence>
<comment type="similarity">
    <text evidence="1 6">Belongs to the adaptor complexes medium subunit family. Delta-COP subfamily.</text>
</comment>
<feature type="transmembrane region" description="Helical" evidence="8">
    <location>
        <begin position="55"/>
        <end position="77"/>
    </location>
</feature>
<keyword evidence="5 6" id="KW-0653">Protein transport</keyword>
<accession>A0A023B994</accession>
<evidence type="ECO:0000256" key="4">
    <source>
        <dbReference type="ARBA" id="ARBA00022490"/>
    </source>
</evidence>
<keyword evidence="8" id="KW-1133">Transmembrane helix</keyword>
<dbReference type="InterPro" id="IPR011012">
    <property type="entry name" value="Longin-like_dom_sf"/>
</dbReference>
<dbReference type="OMA" id="NQRYIYT"/>
<comment type="subcellular location">
    <subcellularLocation>
        <location evidence="6 7">Cytoplasm</location>
    </subcellularLocation>
    <subcellularLocation>
        <location evidence="6 7">Cytoplasmic vesicle</location>
        <location evidence="6 7">COPI-coated vesicle membrane</location>
        <topology evidence="6 7">Peripheral membrane protein</topology>
        <orientation evidence="6 7">Cytoplasmic side</orientation>
    </subcellularLocation>
    <subcellularLocation>
        <location evidence="6 7">Golgi apparatus membrane</location>
        <topology evidence="6 7">Peripheral membrane protein</topology>
        <orientation evidence="6 7">Cytoplasmic side</orientation>
    </subcellularLocation>
</comment>
<evidence type="ECO:0000256" key="6">
    <source>
        <dbReference type="RuleBase" id="RU364018"/>
    </source>
</evidence>
<evidence type="ECO:0000256" key="5">
    <source>
        <dbReference type="ARBA" id="ARBA00022927"/>
    </source>
</evidence>
<dbReference type="GO" id="GO:0006888">
    <property type="term" value="P:endoplasmic reticulum to Golgi vesicle-mediated transport"/>
    <property type="evidence" value="ECO:0007669"/>
    <property type="project" value="TreeGrafter"/>
</dbReference>
<dbReference type="OrthoDB" id="10266042at2759"/>
<comment type="subunit">
    <text evidence="2 6">Oligomeric complex that consists of at least the alpha, beta, beta', gamma, delta, epsilon and zeta subunits.</text>
</comment>
<dbReference type="GO" id="GO:0030126">
    <property type="term" value="C:COPI vesicle coat"/>
    <property type="evidence" value="ECO:0007669"/>
    <property type="project" value="UniProtKB-UniRule"/>
</dbReference>
<organism evidence="9 10">
    <name type="scientific">Gregarina niphandrodes</name>
    <name type="common">Septate eugregarine</name>
    <dbReference type="NCBI Taxonomy" id="110365"/>
    <lineage>
        <taxon>Eukaryota</taxon>
        <taxon>Sar</taxon>
        <taxon>Alveolata</taxon>
        <taxon>Apicomplexa</taxon>
        <taxon>Conoidasida</taxon>
        <taxon>Gregarinasina</taxon>
        <taxon>Eugregarinorida</taxon>
        <taxon>Gregarinidae</taxon>
        <taxon>Gregarina</taxon>
    </lineage>
</organism>
<keyword evidence="6" id="KW-0931">ER-Golgi transport</keyword>
<dbReference type="GO" id="GO:0006890">
    <property type="term" value="P:retrograde vesicle-mediated transport, Golgi to endoplasmic reticulum"/>
    <property type="evidence" value="ECO:0007669"/>
    <property type="project" value="UniProtKB-UniRule"/>
</dbReference>
<dbReference type="eggNOG" id="KOG2635">
    <property type="taxonomic scope" value="Eukaryota"/>
</dbReference>
<keyword evidence="6 8" id="KW-0472">Membrane</keyword>
<keyword evidence="6" id="KW-0968">Cytoplasmic vesicle</keyword>
<dbReference type="Gene3D" id="3.30.450.60">
    <property type="match status" value="1"/>
</dbReference>
<comment type="function">
    <text evidence="6">The coatomer is a cytosolic protein complex that binds to dilysine motifs and reversibly associates with Golgi non-clathrin-coated vesicles, which further mediate biosynthetic protein transport from the ER, via the Golgi up to the trans Golgi network. Coatomer complex is required for budding from Golgi membranes, and is essential for the retrograde Golgi-to-ER transport of dilysine-tagged proteins.</text>
</comment>
<evidence type="ECO:0000256" key="2">
    <source>
        <dbReference type="ARBA" id="ARBA00011775"/>
    </source>
</evidence>
<comment type="caution">
    <text evidence="9">The sequence shown here is derived from an EMBL/GenBank/DDBJ whole genome shotgun (WGS) entry which is preliminary data.</text>
</comment>
<evidence type="ECO:0000256" key="3">
    <source>
        <dbReference type="ARBA" id="ARBA00022448"/>
    </source>
</evidence>
<dbReference type="GO" id="GO:0015031">
    <property type="term" value="P:protein transport"/>
    <property type="evidence" value="ECO:0007669"/>
    <property type="project" value="UniProtKB-KW"/>
</dbReference>
<gene>
    <name evidence="9" type="ORF">GNI_052560</name>
</gene>
<keyword evidence="10" id="KW-1185">Reference proteome</keyword>
<protein>
    <recommendedName>
        <fullName evidence="6">Coatomer subunit delta</fullName>
    </recommendedName>
</protein>
<dbReference type="PANTHER" id="PTHR10121">
    <property type="entry name" value="COATOMER SUBUNIT DELTA"/>
    <property type="match status" value="1"/>
</dbReference>
<dbReference type="GeneID" id="22911943"/>
<sequence>MVVLCAAIVSKTGPLVSRQYVPIDKLRLEALLSRFITVVATNPDKTSIETDNVRFLYVPIGGLYAVLITDLVSNIILDFDTLRVMQHTLLDLCQSDYRPENILKLSYDLLFAFDELISPGGFHEYVTEENVQELCTMESAAERLQVMLAKAKEHDEIERRRKKGIQLDQERLRAAAAARAAQRG</sequence>
<keyword evidence="6" id="KW-0333">Golgi apparatus</keyword>
<dbReference type="GO" id="GO:0000139">
    <property type="term" value="C:Golgi membrane"/>
    <property type="evidence" value="ECO:0007669"/>
    <property type="project" value="UniProtKB-SubCell"/>
</dbReference>
<proteinExistence type="inferred from homology"/>
<dbReference type="SUPFAM" id="SSF64356">
    <property type="entry name" value="SNARE-like"/>
    <property type="match status" value="1"/>
</dbReference>
<reference evidence="9" key="1">
    <citation type="submission" date="2013-12" db="EMBL/GenBank/DDBJ databases">
        <authorList>
            <person name="Omoto C.K."/>
            <person name="Sibley D."/>
            <person name="Venepally P."/>
            <person name="Hadjithomas M."/>
            <person name="Karamycheva S."/>
            <person name="Brunk B."/>
            <person name="Roos D."/>
            <person name="Caler E."/>
            <person name="Lorenzi H."/>
        </authorList>
    </citation>
    <scope>NUCLEOTIDE SEQUENCE</scope>
</reference>
<dbReference type="InterPro" id="IPR027059">
    <property type="entry name" value="Coatomer_dsu"/>
</dbReference>
<dbReference type="PANTHER" id="PTHR10121:SF0">
    <property type="entry name" value="COATOMER SUBUNIT DELTA"/>
    <property type="match status" value="1"/>
</dbReference>
<dbReference type="VEuPathDB" id="CryptoDB:GNI_052560"/>
<dbReference type="GO" id="GO:0051645">
    <property type="term" value="P:Golgi localization"/>
    <property type="evidence" value="ECO:0007669"/>
    <property type="project" value="TreeGrafter"/>
</dbReference>
<dbReference type="AlphaFoldDB" id="A0A023B994"/>
<name>A0A023B994_GRENI</name>
<keyword evidence="4 6" id="KW-0963">Cytoplasm</keyword>
<dbReference type="RefSeq" id="XP_011129821.1">
    <property type="nucleotide sequence ID" value="XM_011131519.1"/>
</dbReference>
<keyword evidence="8" id="KW-0812">Transmembrane</keyword>
<evidence type="ECO:0000256" key="8">
    <source>
        <dbReference type="SAM" id="Phobius"/>
    </source>
</evidence>